<dbReference type="OrthoDB" id="345849at2"/>
<dbReference type="Proteomes" id="UP000199045">
    <property type="component" value="Unassembled WGS sequence"/>
</dbReference>
<name>A0A1G7PCU8_CHIFI</name>
<dbReference type="EMBL" id="FNBN01000002">
    <property type="protein sequence ID" value="SDF84054.1"/>
    <property type="molecule type" value="Genomic_DNA"/>
</dbReference>
<organism evidence="1 2">
    <name type="scientific">Chitinophaga filiformis</name>
    <name type="common">Myxococcus filiformis</name>
    <name type="synonym">Flexibacter filiformis</name>
    <dbReference type="NCBI Taxonomy" id="104663"/>
    <lineage>
        <taxon>Bacteria</taxon>
        <taxon>Pseudomonadati</taxon>
        <taxon>Bacteroidota</taxon>
        <taxon>Chitinophagia</taxon>
        <taxon>Chitinophagales</taxon>
        <taxon>Chitinophagaceae</taxon>
        <taxon>Chitinophaga</taxon>
    </lineage>
</organism>
<gene>
    <name evidence="1" type="ORF">SAMN04488121_1021145</name>
</gene>
<protein>
    <submittedName>
        <fullName evidence="1">Uncharacterized protein</fullName>
    </submittedName>
</protein>
<sequence>MISPSDKSYQETKLIKQGKAVINPDFVPLAAWIDKTYNVQTMNIIYDVVAYDKQPRLEIVFENGWDVVKFRQAGGSIHQTAILRVFEAEVNSAGKYRTENMFVIFDSFASIAIEEAHGHISTFQLEQLQDALRIEALWKISGSDGGAIVTFFFYTDQQVQENMGNGVKEMLADRYFQLLKSHDEFNYIKRENFNVSLDSKENLDKNYSGSLLYYYRH</sequence>
<reference evidence="1 2" key="1">
    <citation type="submission" date="2016-10" db="EMBL/GenBank/DDBJ databases">
        <authorList>
            <person name="de Groot N.N."/>
        </authorList>
    </citation>
    <scope>NUCLEOTIDE SEQUENCE [LARGE SCALE GENOMIC DNA]</scope>
    <source>
        <strain evidence="1 2">DSM 527</strain>
    </source>
</reference>
<accession>A0A1G7PCU8</accession>
<evidence type="ECO:0000313" key="2">
    <source>
        <dbReference type="Proteomes" id="UP000199045"/>
    </source>
</evidence>
<proteinExistence type="predicted"/>
<dbReference type="AlphaFoldDB" id="A0A1G7PCU8"/>
<evidence type="ECO:0000313" key="1">
    <source>
        <dbReference type="EMBL" id="SDF84054.1"/>
    </source>
</evidence>
<dbReference type="RefSeq" id="WP_089832073.1">
    <property type="nucleotide sequence ID" value="NZ_FNBN01000002.1"/>
</dbReference>